<dbReference type="InterPro" id="IPR006037">
    <property type="entry name" value="RCK_C"/>
</dbReference>
<dbReference type="AlphaFoldDB" id="A0A413VY77"/>
<gene>
    <name evidence="9" type="ORF">DW888_01540</name>
</gene>
<feature type="domain" description="RCK C-terminal" evidence="8">
    <location>
        <begin position="320"/>
        <end position="404"/>
    </location>
</feature>
<evidence type="ECO:0000256" key="3">
    <source>
        <dbReference type="ARBA" id="ARBA00022692"/>
    </source>
</evidence>
<dbReference type="Gene3D" id="3.30.70.1450">
    <property type="entry name" value="Regulator of K+ conductance, C-terminal domain"/>
    <property type="match status" value="2"/>
</dbReference>
<feature type="transmembrane region" description="Helical" evidence="7">
    <location>
        <begin position="597"/>
        <end position="617"/>
    </location>
</feature>
<feature type="transmembrane region" description="Helical" evidence="7">
    <location>
        <begin position="132"/>
        <end position="151"/>
    </location>
</feature>
<evidence type="ECO:0000256" key="1">
    <source>
        <dbReference type="ARBA" id="ARBA00004141"/>
    </source>
</evidence>
<keyword evidence="6 7" id="KW-0472">Membrane</keyword>
<keyword evidence="3 7" id="KW-0812">Transmembrane</keyword>
<evidence type="ECO:0000256" key="2">
    <source>
        <dbReference type="ARBA" id="ARBA00022448"/>
    </source>
</evidence>
<evidence type="ECO:0000313" key="9">
    <source>
        <dbReference type="EMBL" id="RHB38522.1"/>
    </source>
</evidence>
<keyword evidence="5 7" id="KW-1133">Transmembrane helix</keyword>
<evidence type="ECO:0000256" key="5">
    <source>
        <dbReference type="ARBA" id="ARBA00022989"/>
    </source>
</evidence>
<dbReference type="Pfam" id="PF03600">
    <property type="entry name" value="CitMHS"/>
    <property type="match status" value="1"/>
</dbReference>
<dbReference type="PROSITE" id="PS51202">
    <property type="entry name" value="RCK_C"/>
    <property type="match status" value="2"/>
</dbReference>
<protein>
    <submittedName>
        <fullName evidence="9">SLC13 family permease</fullName>
    </submittedName>
</protein>
<dbReference type="InterPro" id="IPR051679">
    <property type="entry name" value="DASS-Related_Transporters"/>
</dbReference>
<comment type="caution">
    <text evidence="9">The sequence shown here is derived from an EMBL/GenBank/DDBJ whole genome shotgun (WGS) entry which is preliminary data.</text>
</comment>
<dbReference type="FunFam" id="3.30.70.1450:FF:000009">
    <property type="entry name" value="SLC13 family permease"/>
    <property type="match status" value="1"/>
</dbReference>
<feature type="domain" description="RCK C-terminal" evidence="8">
    <location>
        <begin position="214"/>
        <end position="307"/>
    </location>
</feature>
<dbReference type="RefSeq" id="WP_122200727.1">
    <property type="nucleotide sequence ID" value="NZ_CABJFV010000001.1"/>
</dbReference>
<keyword evidence="4" id="KW-0677">Repeat</keyword>
<dbReference type="GO" id="GO:0005886">
    <property type="term" value="C:plasma membrane"/>
    <property type="evidence" value="ECO:0007669"/>
    <property type="project" value="TreeGrafter"/>
</dbReference>
<dbReference type="GO" id="GO:0008324">
    <property type="term" value="F:monoatomic cation transmembrane transporter activity"/>
    <property type="evidence" value="ECO:0007669"/>
    <property type="project" value="InterPro"/>
</dbReference>
<feature type="transmembrane region" description="Helical" evidence="7">
    <location>
        <begin position="46"/>
        <end position="67"/>
    </location>
</feature>
<dbReference type="EMBL" id="QSGO01000001">
    <property type="protein sequence ID" value="RHB38522.1"/>
    <property type="molecule type" value="Genomic_DNA"/>
</dbReference>
<dbReference type="InterPro" id="IPR004680">
    <property type="entry name" value="Cit_transptr-like_dom"/>
</dbReference>
<evidence type="ECO:0000256" key="7">
    <source>
        <dbReference type="SAM" id="Phobius"/>
    </source>
</evidence>
<dbReference type="PANTHER" id="PTHR43652">
    <property type="entry name" value="BASIC AMINO ACID ANTIPORTER YFCC-RELATED"/>
    <property type="match status" value="1"/>
</dbReference>
<evidence type="ECO:0000256" key="6">
    <source>
        <dbReference type="ARBA" id="ARBA00023136"/>
    </source>
</evidence>
<dbReference type="SUPFAM" id="SSF116726">
    <property type="entry name" value="TrkA C-terminal domain-like"/>
    <property type="match status" value="2"/>
</dbReference>
<feature type="transmembrane region" description="Helical" evidence="7">
    <location>
        <begin position="512"/>
        <end position="545"/>
    </location>
</feature>
<proteinExistence type="predicted"/>
<dbReference type="CDD" id="cd01115">
    <property type="entry name" value="SLC13_permease"/>
    <property type="match status" value="1"/>
</dbReference>
<dbReference type="Pfam" id="PF02080">
    <property type="entry name" value="TrkA_C"/>
    <property type="match status" value="2"/>
</dbReference>
<accession>A0A413VY77</accession>
<comment type="subcellular location">
    <subcellularLocation>
        <location evidence="1">Membrane</location>
        <topology evidence="1">Multi-pass membrane protein</topology>
    </subcellularLocation>
</comment>
<feature type="transmembrane region" description="Helical" evidence="7">
    <location>
        <begin position="474"/>
        <end position="492"/>
    </location>
</feature>
<feature type="transmembrane region" description="Helical" evidence="7">
    <location>
        <begin position="88"/>
        <end position="105"/>
    </location>
</feature>
<organism evidence="9 10">
    <name type="scientific">Bacteroides nordii</name>
    <dbReference type="NCBI Taxonomy" id="291645"/>
    <lineage>
        <taxon>Bacteria</taxon>
        <taxon>Pseudomonadati</taxon>
        <taxon>Bacteroidota</taxon>
        <taxon>Bacteroidia</taxon>
        <taxon>Bacteroidales</taxon>
        <taxon>Bacteroidaceae</taxon>
        <taxon>Bacteroides</taxon>
    </lineage>
</organism>
<dbReference type="FunFam" id="3.30.70.1450:FF:000017">
    <property type="entry name" value="SLC13 family permease"/>
    <property type="match status" value="1"/>
</dbReference>
<keyword evidence="2" id="KW-0813">Transport</keyword>
<feature type="transmembrane region" description="Helical" evidence="7">
    <location>
        <begin position="449"/>
        <end position="467"/>
    </location>
</feature>
<dbReference type="GO" id="GO:0006813">
    <property type="term" value="P:potassium ion transport"/>
    <property type="evidence" value="ECO:0007669"/>
    <property type="project" value="InterPro"/>
</dbReference>
<dbReference type="PANTHER" id="PTHR43652:SF1">
    <property type="entry name" value="RESPONSE REGULATOR"/>
    <property type="match status" value="1"/>
</dbReference>
<evidence type="ECO:0000259" key="8">
    <source>
        <dbReference type="PROSITE" id="PS51202"/>
    </source>
</evidence>
<evidence type="ECO:0000313" key="10">
    <source>
        <dbReference type="Proteomes" id="UP000284379"/>
    </source>
</evidence>
<sequence>MVITLIILVLSAVFFMSGKVRSDLVALCALISLLIFQILTPEEALSGFSNSVVIMMVGLFVVGGAIFQTGLAKMISSKILKLAGKSELRLFLLVMLVTSAIGAFVSNTGTVALMLPIVVSLAVSAGMNPSRLLMPLAFASSMGGMMTLIGTPPNLVIQNTLTSVGFEPLSFFSFLPVGIICVVVGTLVLLPLTKWFLSKKGKKQERLSSGKSLNQLVAEYGLSSNLFRLRAVSTSALVGKTIIDLDVRRKYGLNILEVRRGDASQNRFLKTITQKLASPDTVMQAEDVLYITGEVENVDRFAQDYLLEMLDGHTTEEAAKADKSLDFYDIGIAEIVLMPSSNLSNRTVKEAGFRDKFNLNVLGIRRKKEYILQELGNEKMHSGDVLLVQGTWLDIARLSKEDADWVVLGQPLDEAAKVTLDYKAPVAAAIMLLMVVMMVFDFIPVAPVTAVMIAGVLMVLTGCFRNVEAAYKTINWETIVLFAGMLPMSLALEKTGASEYISNSLVSGLGSYGPIVLMAGIYFTTSLMTMFISNTVTAVLMAPIALQSALQVGVSPVPFLFAVTVAASMCFASPFSTPPNALVMPAGQYTFMDYIKVGLPLQIIMGVVMVFALPLLFPF</sequence>
<reference evidence="9 10" key="1">
    <citation type="submission" date="2018-08" db="EMBL/GenBank/DDBJ databases">
        <title>A genome reference for cultivated species of the human gut microbiota.</title>
        <authorList>
            <person name="Zou Y."/>
            <person name="Xue W."/>
            <person name="Luo G."/>
        </authorList>
    </citation>
    <scope>NUCLEOTIDE SEQUENCE [LARGE SCALE GENOMIC DNA]</scope>
    <source>
        <strain evidence="9 10">AM40-30BH</strain>
    </source>
</reference>
<evidence type="ECO:0000256" key="4">
    <source>
        <dbReference type="ARBA" id="ARBA00022737"/>
    </source>
</evidence>
<name>A0A413VY77_9BACE</name>
<feature type="transmembrane region" description="Helical" evidence="7">
    <location>
        <begin position="171"/>
        <end position="197"/>
    </location>
</feature>
<dbReference type="InterPro" id="IPR036721">
    <property type="entry name" value="RCK_C_sf"/>
</dbReference>
<feature type="transmembrane region" description="Helical" evidence="7">
    <location>
        <begin position="557"/>
        <end position="577"/>
    </location>
</feature>
<dbReference type="Proteomes" id="UP000284379">
    <property type="component" value="Unassembled WGS sequence"/>
</dbReference>